<evidence type="ECO:0000313" key="11">
    <source>
        <dbReference type="Proteomes" id="UP000637578"/>
    </source>
</evidence>
<evidence type="ECO:0000256" key="5">
    <source>
        <dbReference type="ARBA" id="ARBA00022692"/>
    </source>
</evidence>
<evidence type="ECO:0000256" key="9">
    <source>
        <dbReference type="SAM" id="Phobius"/>
    </source>
</evidence>
<dbReference type="SUPFAM" id="SSF81345">
    <property type="entry name" value="ABC transporter involved in vitamin B12 uptake, BtuC"/>
    <property type="match status" value="1"/>
</dbReference>
<keyword evidence="7 9" id="KW-0472">Membrane</keyword>
<reference evidence="10" key="2">
    <citation type="submission" date="2020-09" db="EMBL/GenBank/DDBJ databases">
        <authorList>
            <person name="Sun Q."/>
            <person name="Zhou Y."/>
        </authorList>
    </citation>
    <scope>NUCLEOTIDE SEQUENCE</scope>
    <source>
        <strain evidence="10">CGMCC 4.5737</strain>
    </source>
</reference>
<feature type="transmembrane region" description="Helical" evidence="9">
    <location>
        <begin position="39"/>
        <end position="61"/>
    </location>
</feature>
<dbReference type="FunFam" id="1.10.3470.10:FF:000001">
    <property type="entry name" value="Vitamin B12 ABC transporter permease BtuC"/>
    <property type="match status" value="1"/>
</dbReference>
<feature type="transmembrane region" description="Helical" evidence="9">
    <location>
        <begin position="122"/>
        <end position="142"/>
    </location>
</feature>
<dbReference type="CDD" id="cd06550">
    <property type="entry name" value="TM_ABC_iron-siderophores_like"/>
    <property type="match status" value="1"/>
</dbReference>
<comment type="similarity">
    <text evidence="2">Belongs to the binding-protein-dependent transport system permease family. FecCD subfamily.</text>
</comment>
<evidence type="ECO:0000256" key="3">
    <source>
        <dbReference type="ARBA" id="ARBA00022448"/>
    </source>
</evidence>
<keyword evidence="6 9" id="KW-1133">Transmembrane helix</keyword>
<evidence type="ECO:0000313" key="10">
    <source>
        <dbReference type="EMBL" id="GGM44706.1"/>
    </source>
</evidence>
<dbReference type="InterPro" id="IPR037294">
    <property type="entry name" value="ABC_BtuC-like"/>
</dbReference>
<feature type="transmembrane region" description="Helical" evidence="9">
    <location>
        <begin position="93"/>
        <end position="110"/>
    </location>
</feature>
<dbReference type="Gene3D" id="1.10.3470.10">
    <property type="entry name" value="ABC transporter involved in vitamin B12 uptake, BtuC"/>
    <property type="match status" value="1"/>
</dbReference>
<evidence type="ECO:0000256" key="2">
    <source>
        <dbReference type="ARBA" id="ARBA00007935"/>
    </source>
</evidence>
<feature type="transmembrane region" description="Helical" evidence="9">
    <location>
        <begin position="180"/>
        <end position="201"/>
    </location>
</feature>
<feature type="transmembrane region" description="Helical" evidence="9">
    <location>
        <begin position="228"/>
        <end position="250"/>
    </location>
</feature>
<feature type="transmembrane region" description="Helical" evidence="9">
    <location>
        <begin position="337"/>
        <end position="356"/>
    </location>
</feature>
<keyword evidence="3" id="KW-0813">Transport</keyword>
<evidence type="ECO:0000256" key="8">
    <source>
        <dbReference type="SAM" id="MobiDB-lite"/>
    </source>
</evidence>
<comment type="subcellular location">
    <subcellularLocation>
        <location evidence="1">Cell membrane</location>
        <topology evidence="1">Multi-pass membrane protein</topology>
    </subcellularLocation>
</comment>
<dbReference type="Proteomes" id="UP000637578">
    <property type="component" value="Unassembled WGS sequence"/>
</dbReference>
<evidence type="ECO:0000256" key="7">
    <source>
        <dbReference type="ARBA" id="ARBA00023136"/>
    </source>
</evidence>
<protein>
    <submittedName>
        <fullName evidence="10">Iron ABC transporter permease</fullName>
    </submittedName>
</protein>
<dbReference type="Pfam" id="PF01032">
    <property type="entry name" value="FecCD"/>
    <property type="match status" value="1"/>
</dbReference>
<feature type="transmembrane region" description="Helical" evidence="9">
    <location>
        <begin position="148"/>
        <end position="168"/>
    </location>
</feature>
<evidence type="ECO:0000256" key="1">
    <source>
        <dbReference type="ARBA" id="ARBA00004651"/>
    </source>
</evidence>
<keyword evidence="4" id="KW-1003">Cell membrane</keyword>
<comment type="caution">
    <text evidence="10">The sequence shown here is derived from an EMBL/GenBank/DDBJ whole genome shotgun (WGS) entry which is preliminary data.</text>
</comment>
<dbReference type="GO" id="GO:0005886">
    <property type="term" value="C:plasma membrane"/>
    <property type="evidence" value="ECO:0007669"/>
    <property type="project" value="UniProtKB-SubCell"/>
</dbReference>
<dbReference type="GO" id="GO:0022857">
    <property type="term" value="F:transmembrane transporter activity"/>
    <property type="evidence" value="ECO:0007669"/>
    <property type="project" value="InterPro"/>
</dbReference>
<proteinExistence type="inferred from homology"/>
<evidence type="ECO:0000256" key="6">
    <source>
        <dbReference type="ARBA" id="ARBA00022989"/>
    </source>
</evidence>
<dbReference type="GO" id="GO:0033214">
    <property type="term" value="P:siderophore-iron import into cell"/>
    <property type="evidence" value="ECO:0007669"/>
    <property type="project" value="TreeGrafter"/>
</dbReference>
<dbReference type="EMBL" id="BMMK01000004">
    <property type="protein sequence ID" value="GGM44706.1"/>
    <property type="molecule type" value="Genomic_DNA"/>
</dbReference>
<dbReference type="InterPro" id="IPR000522">
    <property type="entry name" value="ABC_transptr_permease_BtuC"/>
</dbReference>
<sequence length="364" mass="37589">MRGHVIDPSPTPQGAAAPATNVTRAGDVRAMAARRRRRLLGLAAVLALLVVACLLSVAVGAKQIPLDNVWHALFQPTGTEDDVVVRSLRLPRTLLGLVAGIALGVAGALMQGHTRNPLADPGLLGVTYGAAFTVVLGIYALGVTSLYGYVWFGFVGALLASVGVFLLGSVGRGGPTPVTLALAGAAMSNLLYALTAVVVLLDSQALDVYRFWKVGAIAGRDPDLVVQVLPFLVVGLVVALANAPGMNALALGEDVARSLGHRVGLTRGLGIAAITLLTGATVAVCGPIGFIGLVVPHVARLVVGADYRWILPYSGLLGATLLLLADVAGRVVARPGELQVGIMLAVVGVPFFIVMVRRRKLVRL</sequence>
<dbReference type="PANTHER" id="PTHR30472:SF1">
    <property type="entry name" value="FE(3+) DICITRATE TRANSPORT SYSTEM PERMEASE PROTEIN FECC-RELATED"/>
    <property type="match status" value="1"/>
</dbReference>
<reference evidence="10" key="1">
    <citation type="journal article" date="2014" name="Int. J. Syst. Evol. Microbiol.">
        <title>Complete genome sequence of Corynebacterium casei LMG S-19264T (=DSM 44701T), isolated from a smear-ripened cheese.</title>
        <authorList>
            <consortium name="US DOE Joint Genome Institute (JGI-PGF)"/>
            <person name="Walter F."/>
            <person name="Albersmeier A."/>
            <person name="Kalinowski J."/>
            <person name="Ruckert C."/>
        </authorList>
    </citation>
    <scope>NUCLEOTIDE SEQUENCE</scope>
    <source>
        <strain evidence="10">CGMCC 4.5737</strain>
    </source>
</reference>
<evidence type="ECO:0000256" key="4">
    <source>
        <dbReference type="ARBA" id="ARBA00022475"/>
    </source>
</evidence>
<keyword evidence="11" id="KW-1185">Reference proteome</keyword>
<organism evidence="10 11">
    <name type="scientific">Longimycelium tulufanense</name>
    <dbReference type="NCBI Taxonomy" id="907463"/>
    <lineage>
        <taxon>Bacteria</taxon>
        <taxon>Bacillati</taxon>
        <taxon>Actinomycetota</taxon>
        <taxon>Actinomycetes</taxon>
        <taxon>Pseudonocardiales</taxon>
        <taxon>Pseudonocardiaceae</taxon>
        <taxon>Longimycelium</taxon>
    </lineage>
</organism>
<feature type="transmembrane region" description="Helical" evidence="9">
    <location>
        <begin position="271"/>
        <end position="295"/>
    </location>
</feature>
<feature type="transmembrane region" description="Helical" evidence="9">
    <location>
        <begin position="307"/>
        <end position="325"/>
    </location>
</feature>
<keyword evidence="5 9" id="KW-0812">Transmembrane</keyword>
<accession>A0A8J3FTC0</accession>
<feature type="region of interest" description="Disordered" evidence="8">
    <location>
        <begin position="1"/>
        <end position="21"/>
    </location>
</feature>
<dbReference type="PANTHER" id="PTHR30472">
    <property type="entry name" value="FERRIC ENTEROBACTIN TRANSPORT SYSTEM PERMEASE PROTEIN"/>
    <property type="match status" value="1"/>
</dbReference>
<name>A0A8J3FTC0_9PSEU</name>
<dbReference type="AlphaFoldDB" id="A0A8J3FTC0"/>
<gene>
    <name evidence="10" type="ORF">GCM10012275_14670</name>
</gene>